<dbReference type="InterPro" id="IPR018768">
    <property type="entry name" value="DUF2344"/>
</dbReference>
<protein>
    <submittedName>
        <fullName evidence="2">DUF2344 domain-containing protein</fullName>
    </submittedName>
</protein>
<dbReference type="EMBL" id="JACOPL010000001">
    <property type="protein sequence ID" value="MBC5724098.1"/>
    <property type="molecule type" value="Genomic_DNA"/>
</dbReference>
<organism evidence="2 3">
    <name type="scientific">Agathobaculum faecis</name>
    <dbReference type="NCBI Taxonomy" id="2763013"/>
    <lineage>
        <taxon>Bacteria</taxon>
        <taxon>Bacillati</taxon>
        <taxon>Bacillota</taxon>
        <taxon>Clostridia</taxon>
        <taxon>Eubacteriales</taxon>
        <taxon>Butyricicoccaceae</taxon>
        <taxon>Agathobaculum</taxon>
    </lineage>
</organism>
<sequence>MFKARMKFAKEGRAKYISHLDLMHTMQRAMARCQMPLWFTEGFNQHAYVSVALPLSTGYSGECEFLDFNITSEVVPENAVEALNDVFPAGLRAIEIYPLEDGGMKVGAIAWSQYRITWGFEDAAPAGFTGAVRALFCRPSVEIIKRSKRGEKTVNMKDLMCDLTVSESGDEVTAVVTTAAGNNNMSPEYLTRAIRQYLPQYDIPFSAYHRMNVFTADGTPFR</sequence>
<keyword evidence="3" id="KW-1185">Reference proteome</keyword>
<accession>A0A923LT11</accession>
<dbReference type="Pfam" id="PF10105">
    <property type="entry name" value="DUF2344"/>
    <property type="match status" value="1"/>
</dbReference>
<dbReference type="NCBIfam" id="TIGR03936">
    <property type="entry name" value="sam_1_link_chp"/>
    <property type="match status" value="1"/>
</dbReference>
<dbReference type="AlphaFoldDB" id="A0A923LT11"/>
<evidence type="ECO:0000313" key="3">
    <source>
        <dbReference type="Proteomes" id="UP000606499"/>
    </source>
</evidence>
<reference evidence="2" key="1">
    <citation type="submission" date="2020-08" db="EMBL/GenBank/DDBJ databases">
        <title>Genome public.</title>
        <authorList>
            <person name="Liu C."/>
            <person name="Sun Q."/>
        </authorList>
    </citation>
    <scope>NUCLEOTIDE SEQUENCE</scope>
    <source>
        <strain evidence="2">NSJ-28</strain>
    </source>
</reference>
<feature type="domain" description="DUF2344" evidence="1">
    <location>
        <begin position="3"/>
        <end position="183"/>
    </location>
</feature>
<evidence type="ECO:0000259" key="1">
    <source>
        <dbReference type="Pfam" id="PF10105"/>
    </source>
</evidence>
<name>A0A923LT11_9FIRM</name>
<proteinExistence type="predicted"/>
<dbReference type="Proteomes" id="UP000606499">
    <property type="component" value="Unassembled WGS sequence"/>
</dbReference>
<comment type="caution">
    <text evidence="2">The sequence shown here is derived from an EMBL/GenBank/DDBJ whole genome shotgun (WGS) entry which is preliminary data.</text>
</comment>
<evidence type="ECO:0000313" key="2">
    <source>
        <dbReference type="EMBL" id="MBC5724098.1"/>
    </source>
</evidence>
<dbReference type="RefSeq" id="WP_054325945.1">
    <property type="nucleotide sequence ID" value="NZ_JACOPL010000001.1"/>
</dbReference>
<gene>
    <name evidence="2" type="ORF">H8S45_01230</name>
</gene>